<dbReference type="Proteomes" id="UP000821845">
    <property type="component" value="Chromosome 10"/>
</dbReference>
<evidence type="ECO:0000313" key="2">
    <source>
        <dbReference type="Proteomes" id="UP000821845"/>
    </source>
</evidence>
<reference evidence="1" key="1">
    <citation type="submission" date="2020-05" db="EMBL/GenBank/DDBJ databases">
        <title>Large-scale comparative analyses of tick genomes elucidate their genetic diversity and vector capacities.</title>
        <authorList>
            <person name="Jia N."/>
            <person name="Wang J."/>
            <person name="Shi W."/>
            <person name="Du L."/>
            <person name="Sun Y."/>
            <person name="Zhan W."/>
            <person name="Jiang J."/>
            <person name="Wang Q."/>
            <person name="Zhang B."/>
            <person name="Ji P."/>
            <person name="Sakyi L.B."/>
            <person name="Cui X."/>
            <person name="Yuan T."/>
            <person name="Jiang B."/>
            <person name="Yang W."/>
            <person name="Lam T.T.-Y."/>
            <person name="Chang Q."/>
            <person name="Ding S."/>
            <person name="Wang X."/>
            <person name="Zhu J."/>
            <person name="Ruan X."/>
            <person name="Zhao L."/>
            <person name="Wei J."/>
            <person name="Que T."/>
            <person name="Du C."/>
            <person name="Cheng J."/>
            <person name="Dai P."/>
            <person name="Han X."/>
            <person name="Huang E."/>
            <person name="Gao Y."/>
            <person name="Liu J."/>
            <person name="Shao H."/>
            <person name="Ye R."/>
            <person name="Li L."/>
            <person name="Wei W."/>
            <person name="Wang X."/>
            <person name="Wang C."/>
            <person name="Yang T."/>
            <person name="Huo Q."/>
            <person name="Li W."/>
            <person name="Guo W."/>
            <person name="Chen H."/>
            <person name="Zhou L."/>
            <person name="Ni X."/>
            <person name="Tian J."/>
            <person name="Zhou Y."/>
            <person name="Sheng Y."/>
            <person name="Liu T."/>
            <person name="Pan Y."/>
            <person name="Xia L."/>
            <person name="Li J."/>
            <person name="Zhao F."/>
            <person name="Cao W."/>
        </authorList>
    </citation>
    <scope>NUCLEOTIDE SEQUENCE</scope>
    <source>
        <strain evidence="1">Hyas-2018</strain>
    </source>
</reference>
<accession>A0ACB7T4N4</accession>
<protein>
    <submittedName>
        <fullName evidence="1">Uncharacterized protein</fullName>
    </submittedName>
</protein>
<proteinExistence type="predicted"/>
<evidence type="ECO:0000313" key="1">
    <source>
        <dbReference type="EMBL" id="KAH6942422.1"/>
    </source>
</evidence>
<dbReference type="EMBL" id="CM023490">
    <property type="protein sequence ID" value="KAH6942422.1"/>
    <property type="molecule type" value="Genomic_DNA"/>
</dbReference>
<gene>
    <name evidence="1" type="ORF">HPB50_004944</name>
</gene>
<keyword evidence="2" id="KW-1185">Reference proteome</keyword>
<sequence length="512" mass="56524">MAQPTGLESAELNHEDGTTPRRSSSPESEATTVENLLASLESSMVASATKKQLVDELRARGLPCSGRKDDLVERIIRDNVSRRATASMDASTSIQAADDDDRQAHVETLSADNARLRAELDILRAELSRTSTSYSREAPHDSSPRVRRLGEQVTSSDHGSHVPTDATRSGSAQSSMVGATNHNEERHRTTNVPTQGSPNAEPSMAQILAALVNTQVLLANSLSRGPPAASPIQIHSTSDTSSSIPIFDGSPQESAHRWIAQVERIAALAHWTSSLTLASAASRLAGSARDWHSAYGWRYETWEEWRDALTQRFRRWLTMQELIELQSKRRLQNNETIVEYMYSKNAVLDKAPYRLAEEERISLILSGIDDNTWANPLAAQLCVSVTELIEPLCSTPDAKRPYAPKTTRRHRRQQCTVGSVHLDPCQTTPASCRRTVRAATNRQHRVHEPRPRDRVSTAATSVVCPASATSPKHRQLSVRTNDARRETTGTAELGHSGKQTAFCIRRAAHYRS</sequence>
<comment type="caution">
    <text evidence="1">The sequence shown here is derived from an EMBL/GenBank/DDBJ whole genome shotgun (WGS) entry which is preliminary data.</text>
</comment>
<organism evidence="1 2">
    <name type="scientific">Hyalomma asiaticum</name>
    <name type="common">Tick</name>
    <dbReference type="NCBI Taxonomy" id="266040"/>
    <lineage>
        <taxon>Eukaryota</taxon>
        <taxon>Metazoa</taxon>
        <taxon>Ecdysozoa</taxon>
        <taxon>Arthropoda</taxon>
        <taxon>Chelicerata</taxon>
        <taxon>Arachnida</taxon>
        <taxon>Acari</taxon>
        <taxon>Parasitiformes</taxon>
        <taxon>Ixodida</taxon>
        <taxon>Ixodoidea</taxon>
        <taxon>Ixodidae</taxon>
        <taxon>Hyalomminae</taxon>
        <taxon>Hyalomma</taxon>
    </lineage>
</organism>
<name>A0ACB7T4N4_HYAAI</name>